<evidence type="ECO:0000256" key="4">
    <source>
        <dbReference type="ARBA" id="ARBA00023235"/>
    </source>
</evidence>
<dbReference type="PROSITE" id="PS51257">
    <property type="entry name" value="PROKAR_LIPOPROTEIN"/>
    <property type="match status" value="1"/>
</dbReference>
<name>A0ABU9KX61_9FLAO</name>
<dbReference type="RefSeq" id="WP_342158411.1">
    <property type="nucleotide sequence ID" value="NZ_JBCDNA010000001.1"/>
</dbReference>
<feature type="domain" description="PPIase FKBP-type" evidence="7">
    <location>
        <begin position="68"/>
        <end position="151"/>
    </location>
</feature>
<evidence type="ECO:0000256" key="6">
    <source>
        <dbReference type="RuleBase" id="RU003915"/>
    </source>
</evidence>
<dbReference type="SUPFAM" id="SSF54534">
    <property type="entry name" value="FKBP-like"/>
    <property type="match status" value="2"/>
</dbReference>
<feature type="domain" description="PPIase FKBP-type" evidence="7">
    <location>
        <begin position="192"/>
        <end position="275"/>
    </location>
</feature>
<comment type="caution">
    <text evidence="8">The sequence shown here is derived from an EMBL/GenBank/DDBJ whole genome shotgun (WGS) entry which is preliminary data.</text>
</comment>
<comment type="similarity">
    <text evidence="2 6">Belongs to the FKBP-type PPIase family.</text>
</comment>
<evidence type="ECO:0000313" key="9">
    <source>
        <dbReference type="Proteomes" id="UP001474120"/>
    </source>
</evidence>
<accession>A0ABU9KX61</accession>
<evidence type="ECO:0000256" key="1">
    <source>
        <dbReference type="ARBA" id="ARBA00000971"/>
    </source>
</evidence>
<dbReference type="PROSITE" id="PS50059">
    <property type="entry name" value="FKBP_PPIASE"/>
    <property type="match status" value="2"/>
</dbReference>
<keyword evidence="4 5" id="KW-0413">Isomerase</keyword>
<dbReference type="GO" id="GO:0003755">
    <property type="term" value="F:peptidyl-prolyl cis-trans isomerase activity"/>
    <property type="evidence" value="ECO:0007669"/>
    <property type="project" value="UniProtKB-EC"/>
</dbReference>
<evidence type="ECO:0000256" key="3">
    <source>
        <dbReference type="ARBA" id="ARBA00023110"/>
    </source>
</evidence>
<dbReference type="Pfam" id="PF00254">
    <property type="entry name" value="FKBP_C"/>
    <property type="match status" value="2"/>
</dbReference>
<organism evidence="8 9">
    <name type="scientific">Lutimonas vermicola</name>
    <dbReference type="NCBI Taxonomy" id="414288"/>
    <lineage>
        <taxon>Bacteria</taxon>
        <taxon>Pseudomonadati</taxon>
        <taxon>Bacteroidota</taxon>
        <taxon>Flavobacteriia</taxon>
        <taxon>Flavobacteriales</taxon>
        <taxon>Flavobacteriaceae</taxon>
        <taxon>Lutimonas</taxon>
    </lineage>
</organism>
<evidence type="ECO:0000313" key="8">
    <source>
        <dbReference type="EMBL" id="MEL4454778.1"/>
    </source>
</evidence>
<reference evidence="8 9" key="1">
    <citation type="submission" date="2024-04" db="EMBL/GenBank/DDBJ databases">
        <title>whole genome sequencing of Lutimonas vermicola strain IMCC1616.</title>
        <authorList>
            <person name="Bae S.S."/>
        </authorList>
    </citation>
    <scope>NUCLEOTIDE SEQUENCE [LARGE SCALE GENOMIC DNA]</scope>
    <source>
        <strain evidence="8 9">IMCC1616</strain>
    </source>
</reference>
<gene>
    <name evidence="8" type="ORF">AABB81_02640</name>
</gene>
<dbReference type="InterPro" id="IPR001179">
    <property type="entry name" value="PPIase_FKBP_dom"/>
</dbReference>
<evidence type="ECO:0000256" key="5">
    <source>
        <dbReference type="PROSITE-ProRule" id="PRU00277"/>
    </source>
</evidence>
<dbReference type="PANTHER" id="PTHR43811:SF19">
    <property type="entry name" value="39 KDA FK506-BINDING NUCLEAR PROTEIN"/>
    <property type="match status" value="1"/>
</dbReference>
<evidence type="ECO:0000259" key="7">
    <source>
        <dbReference type="PROSITE" id="PS50059"/>
    </source>
</evidence>
<dbReference type="EC" id="5.2.1.8" evidence="6"/>
<dbReference type="Gene3D" id="3.10.50.40">
    <property type="match status" value="2"/>
</dbReference>
<evidence type="ECO:0000256" key="2">
    <source>
        <dbReference type="ARBA" id="ARBA00006577"/>
    </source>
</evidence>
<dbReference type="InterPro" id="IPR046357">
    <property type="entry name" value="PPIase_dom_sf"/>
</dbReference>
<proteinExistence type="inferred from homology"/>
<dbReference type="PANTHER" id="PTHR43811">
    <property type="entry name" value="FKBP-TYPE PEPTIDYL-PROLYL CIS-TRANS ISOMERASE FKPA"/>
    <property type="match status" value="1"/>
</dbReference>
<protein>
    <recommendedName>
        <fullName evidence="6">Peptidyl-prolyl cis-trans isomerase</fullName>
        <ecNumber evidence="6">5.2.1.8</ecNumber>
    </recommendedName>
</protein>
<dbReference type="EMBL" id="JBCDNA010000001">
    <property type="protein sequence ID" value="MEL4454778.1"/>
    <property type="molecule type" value="Genomic_DNA"/>
</dbReference>
<sequence>MKSLFITLFVVLFISCNDDDSAPKDFRAANEQEIVDYIANNGLDATRSNTGLYYIIDEEGEGAEITASSDVSVRYKGYYTNGTILDQNTDNGISINLQQVIPGWTEGLQYFREGGSGMLLIPSHLAYGSNNYNGVPGGSVLIFDIEVIDWDVENKEEILDYASSNNLNATESDTGLFYVIDEPGTGAQPLESSNVTVAYKGYFTDDTVFDESDADGISFNLNGVIPGWTEGIQYFKEGGSGILLVPSSLAYGRFGSQSIPGGAVLIFDVNLKSVN</sequence>
<keyword evidence="3 5" id="KW-0697">Rotamase</keyword>
<comment type="catalytic activity">
    <reaction evidence="1 5 6">
        <text>[protein]-peptidylproline (omega=180) = [protein]-peptidylproline (omega=0)</text>
        <dbReference type="Rhea" id="RHEA:16237"/>
        <dbReference type="Rhea" id="RHEA-COMP:10747"/>
        <dbReference type="Rhea" id="RHEA-COMP:10748"/>
        <dbReference type="ChEBI" id="CHEBI:83833"/>
        <dbReference type="ChEBI" id="CHEBI:83834"/>
        <dbReference type="EC" id="5.2.1.8"/>
    </reaction>
</comment>
<keyword evidence="9" id="KW-1185">Reference proteome</keyword>
<dbReference type="Proteomes" id="UP001474120">
    <property type="component" value="Unassembled WGS sequence"/>
</dbReference>